<protein>
    <submittedName>
        <fullName evidence="1">Uncharacterized protein</fullName>
    </submittedName>
</protein>
<keyword evidence="2" id="KW-1185">Reference proteome</keyword>
<comment type="caution">
    <text evidence="1">The sequence shown here is derived from an EMBL/GenBank/DDBJ whole genome shotgun (WGS) entry which is preliminary data.</text>
</comment>
<organism evidence="1 2">
    <name type="scientific">Flavobacterium aurantiibacter</name>
    <dbReference type="NCBI Taxonomy" id="2023067"/>
    <lineage>
        <taxon>Bacteria</taxon>
        <taxon>Pseudomonadati</taxon>
        <taxon>Bacteroidota</taxon>
        <taxon>Flavobacteriia</taxon>
        <taxon>Flavobacteriales</taxon>
        <taxon>Flavobacteriaceae</taxon>
        <taxon>Flavobacterium</taxon>
    </lineage>
</organism>
<evidence type="ECO:0000313" key="1">
    <source>
        <dbReference type="EMBL" id="OYQ43309.1"/>
    </source>
</evidence>
<dbReference type="EMBL" id="NOXX01000206">
    <property type="protein sequence ID" value="OYQ43309.1"/>
    <property type="molecule type" value="Genomic_DNA"/>
</dbReference>
<dbReference type="Proteomes" id="UP000216035">
    <property type="component" value="Unassembled WGS sequence"/>
</dbReference>
<proteinExistence type="predicted"/>
<sequence length="76" mass="8796">MKTKGDACPIFVFENGRLKEADFKILRNRQAPPFFGTESATAGVRTFRLLPKITRRYAHIKPTTIKKRAYKKRVLT</sequence>
<gene>
    <name evidence="1" type="ORF">CHX27_10440</name>
</gene>
<name>A0A255ZPI5_9FLAO</name>
<dbReference type="AlphaFoldDB" id="A0A255ZPI5"/>
<accession>A0A255ZPI5</accession>
<evidence type="ECO:0000313" key="2">
    <source>
        <dbReference type="Proteomes" id="UP000216035"/>
    </source>
</evidence>
<reference evidence="1 2" key="1">
    <citation type="submission" date="2017-07" db="EMBL/GenBank/DDBJ databases">
        <title>Flavobacterium cyanobacteriorum sp. nov., isolated from cyanobacterial aggregates in a eutrophic lake.</title>
        <authorList>
            <person name="Cai H."/>
        </authorList>
    </citation>
    <scope>NUCLEOTIDE SEQUENCE [LARGE SCALE GENOMIC DNA]</scope>
    <source>
        <strain evidence="1 2">TH167</strain>
    </source>
</reference>